<keyword evidence="2 7" id="KW-0812">Transmembrane</keyword>
<evidence type="ECO:0000313" key="9">
    <source>
        <dbReference type="EMBL" id="CAK9005745.1"/>
    </source>
</evidence>
<evidence type="ECO:0000259" key="8">
    <source>
        <dbReference type="Pfam" id="PF00520"/>
    </source>
</evidence>
<feature type="transmembrane region" description="Helical" evidence="7">
    <location>
        <begin position="823"/>
        <end position="847"/>
    </location>
</feature>
<dbReference type="EMBL" id="CAXAMM010005014">
    <property type="protein sequence ID" value="CAK9005745.1"/>
    <property type="molecule type" value="Genomic_DNA"/>
</dbReference>
<evidence type="ECO:0000256" key="5">
    <source>
        <dbReference type="SAM" id="Coils"/>
    </source>
</evidence>
<evidence type="ECO:0000256" key="4">
    <source>
        <dbReference type="ARBA" id="ARBA00023136"/>
    </source>
</evidence>
<feature type="domain" description="Ion transport" evidence="8">
    <location>
        <begin position="637"/>
        <end position="853"/>
    </location>
</feature>
<feature type="compositionally biased region" description="Low complexity" evidence="6">
    <location>
        <begin position="1162"/>
        <end position="1183"/>
    </location>
</feature>
<feature type="transmembrane region" description="Helical" evidence="7">
    <location>
        <begin position="733"/>
        <end position="759"/>
    </location>
</feature>
<accession>A0ABP0IUJ0</accession>
<keyword evidence="4 7" id="KW-0472">Membrane</keyword>
<evidence type="ECO:0000256" key="2">
    <source>
        <dbReference type="ARBA" id="ARBA00022692"/>
    </source>
</evidence>
<evidence type="ECO:0000256" key="6">
    <source>
        <dbReference type="SAM" id="MobiDB-lite"/>
    </source>
</evidence>
<dbReference type="PANTHER" id="PTHR10037:SF62">
    <property type="entry name" value="SODIUM CHANNEL PROTEIN 60E"/>
    <property type="match status" value="1"/>
</dbReference>
<evidence type="ECO:0000256" key="7">
    <source>
        <dbReference type="SAM" id="Phobius"/>
    </source>
</evidence>
<feature type="region of interest" description="Disordered" evidence="6">
    <location>
        <begin position="1"/>
        <end position="37"/>
    </location>
</feature>
<proteinExistence type="predicted"/>
<dbReference type="InterPro" id="IPR027359">
    <property type="entry name" value="Volt_channel_dom_sf"/>
</dbReference>
<dbReference type="Gene3D" id="1.20.120.350">
    <property type="entry name" value="Voltage-gated potassium channels. Chain C"/>
    <property type="match status" value="1"/>
</dbReference>
<comment type="subcellular location">
    <subcellularLocation>
        <location evidence="1">Membrane</location>
        <topology evidence="1">Multi-pass membrane protein</topology>
    </subcellularLocation>
</comment>
<feature type="transmembrane region" description="Helical" evidence="7">
    <location>
        <begin position="669"/>
        <end position="692"/>
    </location>
</feature>
<sequence length="1205" mass="132804">RASPPPETLSAGVVASRHGEMEASLPPDSPSRVTRSERAARGVLQQAIFTRTVQNRSLLRSEELSLAFKPWPLAMAVVGAMWQQGIEVPQLALDSQRSPLGPELVQSLRRGVQWEQALWLARGWPRGTTETWFAAAGNCAIARAWQQAFYGLGRLRHHGLQLSTDALRQAFVLQRPLNPWKGSLKLLRMIRRAFLRPSIIEFNKIFLSCARFSWSYTLYFLSLQRTEACEVDDASLSTALSAFCLKFRPWQYACEMLRSFQANARCSNLGLRTLNSALGVFAKRPLLWKKAMQMAMAFERSPYVPDAPARQAIRVARARRTAAFRRLCRITASWQEAISTLERLRSKSLPVTVAELQAPVMRTRMKTASLDVHVGLVCLSAEVQRVNEANGDFNLEPQATGDAVDCVIKEFKGASFEVLHGDSSAEICCVLLNFSKLPELRGAVKSAVAERWTSKELRLSENDADSHYPLNVQISPLELREGDLRKRSAEASAKRAQKKSGSALLENSMYQPVPTSEYFDGMPSDEPRCWSTRGGLFNLVVGLVVCANAVLMAVEADLGLLGPTGPTWSGLETDLDSAHAVRKIQHGLESEIKYGINQDQVLKDSLQEKLNATLHKSIAFNSELSLPAGAGPLRFAAYTVCEYFFVLFFLCEMLLRLCDLGCRRYLCRYAWMPLDAAVVLTGLMDLSLPFFLDAEVERMSVLPFLRLLRVLRLLKLFQVCHPLRIIGRGVLKAFSVVILVGLVVLVLNFGLAIILTTLIGQRSALAETNSASQVNYHGQLVLWFGSIGRSMQTLFTIQTLAGWEHIATVLGNIYPSGIVVPMIVLYMMICCFAVVGLITSVISDSFVTAQQRDQKAREAAKDMKRGTASMELGRHFIDYGRTIPGFINRKELEAALQEPFVSQVLNSMEVPANKVDILKLFDKFNKEASFANRVQAEHMAEAVTSLGGGWRVSGFFDVKHQVMGVKNDVVLKAELAAKEAADQRRELQELDRKTKSLQTEVSKEMSSLKNELSSVKAQISKVLVKMEEQANWLEQEKKERSASIAEIHEKINILPAHGTALAGITSKVELIESQVVAQSSLQGKIDALTLQVSSQAMVGGKVEALLSQVSAQLIALNSDKKLEGLVTAEEGELLDLKPSEPAAEPESSVPSASASKEESAEAPHAGAEPWAAAFAPTAESWAAFPPETTSSGEAAAQVEETKDPE</sequence>
<name>A0ABP0IUJ0_9DINO</name>
<evidence type="ECO:0000256" key="1">
    <source>
        <dbReference type="ARBA" id="ARBA00004141"/>
    </source>
</evidence>
<feature type="non-terminal residue" evidence="9">
    <location>
        <position position="1"/>
    </location>
</feature>
<reference evidence="9 10" key="1">
    <citation type="submission" date="2024-02" db="EMBL/GenBank/DDBJ databases">
        <authorList>
            <person name="Chen Y."/>
            <person name="Shah S."/>
            <person name="Dougan E. K."/>
            <person name="Thang M."/>
            <person name="Chan C."/>
        </authorList>
    </citation>
    <scope>NUCLEOTIDE SEQUENCE [LARGE SCALE GENOMIC DNA]</scope>
</reference>
<feature type="transmembrane region" description="Helical" evidence="7">
    <location>
        <begin position="635"/>
        <end position="657"/>
    </location>
</feature>
<keyword evidence="5" id="KW-0175">Coiled coil</keyword>
<dbReference type="SUPFAM" id="SSF81324">
    <property type="entry name" value="Voltage-gated potassium channels"/>
    <property type="match status" value="1"/>
</dbReference>
<dbReference type="InterPro" id="IPR043203">
    <property type="entry name" value="VGCC_Ca_Na"/>
</dbReference>
<keyword evidence="10" id="KW-1185">Reference proteome</keyword>
<gene>
    <name evidence="9" type="ORF">SCF082_LOCUS8722</name>
</gene>
<organism evidence="9 10">
    <name type="scientific">Durusdinium trenchii</name>
    <dbReference type="NCBI Taxonomy" id="1381693"/>
    <lineage>
        <taxon>Eukaryota</taxon>
        <taxon>Sar</taxon>
        <taxon>Alveolata</taxon>
        <taxon>Dinophyceae</taxon>
        <taxon>Suessiales</taxon>
        <taxon>Symbiodiniaceae</taxon>
        <taxon>Durusdinium</taxon>
    </lineage>
</organism>
<dbReference type="Gene3D" id="1.10.287.70">
    <property type="match status" value="1"/>
</dbReference>
<dbReference type="Pfam" id="PF00520">
    <property type="entry name" value="Ion_trans"/>
    <property type="match status" value="1"/>
</dbReference>
<dbReference type="PANTHER" id="PTHR10037">
    <property type="entry name" value="VOLTAGE-GATED CATION CHANNEL CALCIUM AND SODIUM"/>
    <property type="match status" value="1"/>
</dbReference>
<feature type="region of interest" description="Disordered" evidence="6">
    <location>
        <begin position="1133"/>
        <end position="1205"/>
    </location>
</feature>
<comment type="caution">
    <text evidence="9">The sequence shown here is derived from an EMBL/GenBank/DDBJ whole genome shotgun (WGS) entry which is preliminary data.</text>
</comment>
<evidence type="ECO:0000313" key="10">
    <source>
        <dbReference type="Proteomes" id="UP001642464"/>
    </source>
</evidence>
<feature type="compositionally biased region" description="Low complexity" evidence="6">
    <location>
        <begin position="1139"/>
        <end position="1154"/>
    </location>
</feature>
<dbReference type="InterPro" id="IPR005821">
    <property type="entry name" value="Ion_trans_dom"/>
</dbReference>
<protein>
    <submittedName>
        <fullName evidence="9">L type</fullName>
    </submittedName>
</protein>
<evidence type="ECO:0000256" key="3">
    <source>
        <dbReference type="ARBA" id="ARBA00022989"/>
    </source>
</evidence>
<feature type="coiled-coil region" evidence="5">
    <location>
        <begin position="970"/>
        <end position="1036"/>
    </location>
</feature>
<dbReference type="Proteomes" id="UP001642464">
    <property type="component" value="Unassembled WGS sequence"/>
</dbReference>
<keyword evidence="3 7" id="KW-1133">Transmembrane helix</keyword>